<keyword evidence="9" id="KW-0812">Transmembrane</keyword>
<keyword evidence="5 11" id="KW-0418">Kinase</keyword>
<evidence type="ECO:0000256" key="9">
    <source>
        <dbReference type="SAM" id="Phobius"/>
    </source>
</evidence>
<gene>
    <name evidence="11" type="ORF">DS745_11875</name>
</gene>
<evidence type="ECO:0000256" key="2">
    <source>
        <dbReference type="ARBA" id="ARBA00012438"/>
    </source>
</evidence>
<dbReference type="AlphaFoldDB" id="A0A4Q0VTD3"/>
<dbReference type="Pfam" id="PF02518">
    <property type="entry name" value="HATPase_c"/>
    <property type="match status" value="1"/>
</dbReference>
<evidence type="ECO:0000256" key="1">
    <source>
        <dbReference type="ARBA" id="ARBA00000085"/>
    </source>
</evidence>
<dbReference type="InterPro" id="IPR011712">
    <property type="entry name" value="Sig_transdc_His_kin_sub3_dim/P"/>
</dbReference>
<evidence type="ECO:0000259" key="10">
    <source>
        <dbReference type="PROSITE" id="PS50109"/>
    </source>
</evidence>
<keyword evidence="7" id="KW-0902">Two-component regulatory system</keyword>
<evidence type="ECO:0000256" key="4">
    <source>
        <dbReference type="ARBA" id="ARBA00022741"/>
    </source>
</evidence>
<dbReference type="EMBL" id="QOUX01000039">
    <property type="protein sequence ID" value="RXJ00225.1"/>
    <property type="molecule type" value="Genomic_DNA"/>
</dbReference>
<keyword evidence="9" id="KW-1133">Transmembrane helix</keyword>
<dbReference type="GO" id="GO:0016020">
    <property type="term" value="C:membrane"/>
    <property type="evidence" value="ECO:0007669"/>
    <property type="project" value="InterPro"/>
</dbReference>
<accession>A0A4Q0VTD3</accession>
<keyword evidence="12" id="KW-1185">Reference proteome</keyword>
<dbReference type="OrthoDB" id="199946at2"/>
<dbReference type="GO" id="GO:0000155">
    <property type="term" value="F:phosphorelay sensor kinase activity"/>
    <property type="evidence" value="ECO:0007669"/>
    <property type="project" value="InterPro"/>
</dbReference>
<dbReference type="SUPFAM" id="SSF55874">
    <property type="entry name" value="ATPase domain of HSP90 chaperone/DNA topoisomerase II/histidine kinase"/>
    <property type="match status" value="1"/>
</dbReference>
<dbReference type="SMART" id="SM00387">
    <property type="entry name" value="HATPase_c"/>
    <property type="match status" value="1"/>
</dbReference>
<feature type="domain" description="Histidine kinase" evidence="10">
    <location>
        <begin position="214"/>
        <end position="397"/>
    </location>
</feature>
<name>A0A4Q0VTD3_9BACI</name>
<dbReference type="GO" id="GO:0046983">
    <property type="term" value="F:protein dimerization activity"/>
    <property type="evidence" value="ECO:0007669"/>
    <property type="project" value="InterPro"/>
</dbReference>
<feature type="transmembrane region" description="Helical" evidence="9">
    <location>
        <begin position="88"/>
        <end position="113"/>
    </location>
</feature>
<evidence type="ECO:0000256" key="8">
    <source>
        <dbReference type="SAM" id="Coils"/>
    </source>
</evidence>
<organism evidence="11 12">
    <name type="scientific">Anaerobacillus alkaliphilus</name>
    <dbReference type="NCBI Taxonomy" id="1548597"/>
    <lineage>
        <taxon>Bacteria</taxon>
        <taxon>Bacillati</taxon>
        <taxon>Bacillota</taxon>
        <taxon>Bacilli</taxon>
        <taxon>Bacillales</taxon>
        <taxon>Bacillaceae</taxon>
        <taxon>Anaerobacillus</taxon>
    </lineage>
</organism>
<evidence type="ECO:0000256" key="3">
    <source>
        <dbReference type="ARBA" id="ARBA00022679"/>
    </source>
</evidence>
<keyword evidence="8" id="KW-0175">Coiled coil</keyword>
<dbReference type="CDD" id="cd16917">
    <property type="entry name" value="HATPase_UhpB-NarQ-NarX-like"/>
    <property type="match status" value="1"/>
</dbReference>
<feature type="coiled-coil region" evidence="8">
    <location>
        <begin position="160"/>
        <end position="198"/>
    </location>
</feature>
<feature type="transmembrane region" description="Helical" evidence="9">
    <location>
        <begin position="125"/>
        <end position="144"/>
    </location>
</feature>
<dbReference type="EC" id="2.7.13.3" evidence="2"/>
<protein>
    <recommendedName>
        <fullName evidence="2">histidine kinase</fullName>
        <ecNumber evidence="2">2.7.13.3</ecNumber>
    </recommendedName>
</protein>
<dbReference type="PANTHER" id="PTHR24421">
    <property type="entry name" value="NITRATE/NITRITE SENSOR PROTEIN NARX-RELATED"/>
    <property type="match status" value="1"/>
</dbReference>
<dbReference type="InterPro" id="IPR005467">
    <property type="entry name" value="His_kinase_dom"/>
</dbReference>
<evidence type="ECO:0000313" key="12">
    <source>
        <dbReference type="Proteomes" id="UP000290649"/>
    </source>
</evidence>
<keyword evidence="6" id="KW-0067">ATP-binding</keyword>
<dbReference type="InterPro" id="IPR003594">
    <property type="entry name" value="HATPase_dom"/>
</dbReference>
<proteinExistence type="predicted"/>
<evidence type="ECO:0000313" key="11">
    <source>
        <dbReference type="EMBL" id="RXJ00225.1"/>
    </source>
</evidence>
<evidence type="ECO:0000256" key="5">
    <source>
        <dbReference type="ARBA" id="ARBA00022777"/>
    </source>
</evidence>
<evidence type="ECO:0000256" key="7">
    <source>
        <dbReference type="ARBA" id="ARBA00023012"/>
    </source>
</evidence>
<evidence type="ECO:0000256" key="6">
    <source>
        <dbReference type="ARBA" id="ARBA00022840"/>
    </source>
</evidence>
<dbReference type="Proteomes" id="UP000290649">
    <property type="component" value="Unassembled WGS sequence"/>
</dbReference>
<sequence>MIIKIKLDGEHCMLPFQLETHWVFKTAQVTRIAWFIFHLLFFVIYLQDNPLFWLLMPLFFTAFLIPQWSGTKLDSFGVRNYPFLELIFSGLLLIIGCFVLGNYSSFLSIPALCAGLYSKPGKHRWYLWTGFSIVPILAVMTVGFERLGLGVIEGSFFFGIGIAVAKMLEAEQKAQQLLEENQRQNQLLEAYAKQIEKVTLLEERNRLARDLHDTIGHTFTSVIMGLDAVSYLVKTSPDKAQEHVDGLSNVMRRSLGEVRTYIHQISPYEGREDLSSQLQKIASEFTLLTKTKVDFKLPIKEVHITSLGTTTLIRCLQEALTNAVRHGRASEICIELGEEDSWVMLAIKDNGIGIKDTPFGFGLTGMRERLESLQGELNVKTNEFGGTSVTCFLPTNKGLIRGRMEQDDQSVNCG</sequence>
<feature type="transmembrane region" description="Helical" evidence="9">
    <location>
        <begin position="51"/>
        <end position="68"/>
    </location>
</feature>
<dbReference type="PROSITE" id="PS50109">
    <property type="entry name" value="HIS_KIN"/>
    <property type="match status" value="1"/>
</dbReference>
<reference evidence="11 12" key="1">
    <citation type="journal article" date="2019" name="Int. J. Syst. Evol. Microbiol.">
        <title>Anaerobacillus alkaliphilus sp. nov., a novel alkaliphilic and moderately halophilic bacterium.</title>
        <authorList>
            <person name="Borsodi A.K."/>
            <person name="Aszalos J.M."/>
            <person name="Bihari P."/>
            <person name="Nagy I."/>
            <person name="Schumann P."/>
            <person name="Sproer C."/>
            <person name="Kovacs A.L."/>
            <person name="Boka K."/>
            <person name="Dobosy P."/>
            <person name="Ovari M."/>
            <person name="Szili-Kovacs T."/>
            <person name="Toth E."/>
        </authorList>
    </citation>
    <scope>NUCLEOTIDE SEQUENCE [LARGE SCALE GENOMIC DNA]</scope>
    <source>
        <strain evidence="11 12">B16-10</strain>
    </source>
</reference>
<comment type="caution">
    <text evidence="11">The sequence shown here is derived from an EMBL/GenBank/DDBJ whole genome shotgun (WGS) entry which is preliminary data.</text>
</comment>
<dbReference type="InterPro" id="IPR036890">
    <property type="entry name" value="HATPase_C_sf"/>
</dbReference>
<dbReference type="GO" id="GO:0005524">
    <property type="term" value="F:ATP binding"/>
    <property type="evidence" value="ECO:0007669"/>
    <property type="project" value="UniProtKB-KW"/>
</dbReference>
<dbReference type="Gene3D" id="1.20.5.1930">
    <property type="match status" value="1"/>
</dbReference>
<dbReference type="Pfam" id="PF07730">
    <property type="entry name" value="HisKA_3"/>
    <property type="match status" value="1"/>
</dbReference>
<feature type="transmembrane region" description="Helical" evidence="9">
    <location>
        <begin position="28"/>
        <end position="46"/>
    </location>
</feature>
<dbReference type="InterPro" id="IPR050482">
    <property type="entry name" value="Sensor_HK_TwoCompSys"/>
</dbReference>
<keyword evidence="4" id="KW-0547">Nucleotide-binding</keyword>
<keyword evidence="9" id="KW-0472">Membrane</keyword>
<comment type="catalytic activity">
    <reaction evidence="1">
        <text>ATP + protein L-histidine = ADP + protein N-phospho-L-histidine.</text>
        <dbReference type="EC" id="2.7.13.3"/>
    </reaction>
</comment>
<keyword evidence="3" id="KW-0808">Transferase</keyword>
<dbReference type="Gene3D" id="3.30.565.10">
    <property type="entry name" value="Histidine kinase-like ATPase, C-terminal domain"/>
    <property type="match status" value="1"/>
</dbReference>